<dbReference type="AlphaFoldDB" id="A0A369J5W8"/>
<dbReference type="OrthoDB" id="3041984at2759"/>
<dbReference type="EMBL" id="LUEZ02000124">
    <property type="protein sequence ID" value="RDB16560.1"/>
    <property type="molecule type" value="Genomic_DNA"/>
</dbReference>
<keyword evidence="1" id="KW-1133">Transmembrane helix</keyword>
<accession>A0A369J5W8</accession>
<feature type="transmembrane region" description="Helical" evidence="1">
    <location>
        <begin position="73"/>
        <end position="99"/>
    </location>
</feature>
<evidence type="ECO:0000256" key="1">
    <source>
        <dbReference type="SAM" id="Phobius"/>
    </source>
</evidence>
<proteinExistence type="predicted"/>
<comment type="caution">
    <text evidence="2">The sequence shown here is derived from an EMBL/GenBank/DDBJ whole genome shotgun (WGS) entry which is preliminary data.</text>
</comment>
<keyword evidence="1" id="KW-0812">Transmembrane</keyword>
<protein>
    <submittedName>
        <fullName evidence="2">Uncharacterized protein</fullName>
    </submittedName>
</protein>
<keyword evidence="1" id="KW-0472">Membrane</keyword>
<feature type="transmembrane region" description="Helical" evidence="1">
    <location>
        <begin position="6"/>
        <end position="32"/>
    </location>
</feature>
<keyword evidence="3" id="KW-1185">Reference proteome</keyword>
<organism evidence="2 3">
    <name type="scientific">Hypsizygus marmoreus</name>
    <name type="common">White beech mushroom</name>
    <name type="synonym">Agaricus marmoreus</name>
    <dbReference type="NCBI Taxonomy" id="39966"/>
    <lineage>
        <taxon>Eukaryota</taxon>
        <taxon>Fungi</taxon>
        <taxon>Dikarya</taxon>
        <taxon>Basidiomycota</taxon>
        <taxon>Agaricomycotina</taxon>
        <taxon>Agaricomycetes</taxon>
        <taxon>Agaricomycetidae</taxon>
        <taxon>Agaricales</taxon>
        <taxon>Tricholomatineae</taxon>
        <taxon>Lyophyllaceae</taxon>
        <taxon>Hypsizygus</taxon>
    </lineage>
</organism>
<evidence type="ECO:0000313" key="3">
    <source>
        <dbReference type="Proteomes" id="UP000076154"/>
    </source>
</evidence>
<evidence type="ECO:0000313" key="2">
    <source>
        <dbReference type="EMBL" id="RDB16560.1"/>
    </source>
</evidence>
<dbReference type="Proteomes" id="UP000076154">
    <property type="component" value="Unassembled WGS sequence"/>
</dbReference>
<sequence length="112" mass="12463">MQIPTIALPLISNFSALTQSGILAILLIISYLHKGARYLVSGLIFAYVGFKTIVPISRWCFAVFKWIAMMGFYITYFQAGVGFIVLGIMGVVGFLEGLVKEHERGKRERGET</sequence>
<feature type="transmembrane region" description="Helical" evidence="1">
    <location>
        <begin position="44"/>
        <end position="67"/>
    </location>
</feature>
<gene>
    <name evidence="2" type="ORF">Hypma_002760</name>
</gene>
<reference evidence="2" key="1">
    <citation type="submission" date="2018-04" db="EMBL/GenBank/DDBJ databases">
        <title>Whole genome sequencing of Hypsizygus marmoreus.</title>
        <authorList>
            <person name="Choi I.-G."/>
            <person name="Min B."/>
            <person name="Kim J.-G."/>
            <person name="Kim S."/>
            <person name="Oh Y.-L."/>
            <person name="Kong W.-S."/>
            <person name="Park H."/>
            <person name="Jeong J."/>
            <person name="Song E.-S."/>
        </authorList>
    </citation>
    <scope>NUCLEOTIDE SEQUENCE [LARGE SCALE GENOMIC DNA]</scope>
    <source>
        <strain evidence="2">51987-8</strain>
    </source>
</reference>
<name>A0A369J5W8_HYPMA</name>
<dbReference type="InParanoid" id="A0A369J5W8"/>